<protein>
    <recommendedName>
        <fullName evidence="5">ElaB/YqjD/DUF883 family membrane-anchored ribosome-binding protein</fullName>
    </recommendedName>
</protein>
<organism evidence="3 4">
    <name type="scientific">Otariodibacter oris</name>
    <dbReference type="NCBI Taxonomy" id="1032623"/>
    <lineage>
        <taxon>Bacteria</taxon>
        <taxon>Pseudomonadati</taxon>
        <taxon>Pseudomonadota</taxon>
        <taxon>Gammaproteobacteria</taxon>
        <taxon>Pasteurellales</taxon>
        <taxon>Pasteurellaceae</taxon>
        <taxon>Otariodibacter</taxon>
    </lineage>
</organism>
<feature type="transmembrane region" description="Helical" evidence="2">
    <location>
        <begin position="63"/>
        <end position="81"/>
    </location>
</feature>
<evidence type="ECO:0000256" key="1">
    <source>
        <dbReference type="SAM" id="Coils"/>
    </source>
</evidence>
<evidence type="ECO:0000313" key="3">
    <source>
        <dbReference type="EMBL" id="RKR77166.1"/>
    </source>
</evidence>
<comment type="caution">
    <text evidence="3">The sequence shown here is derived from an EMBL/GenBank/DDBJ whole genome shotgun (WGS) entry which is preliminary data.</text>
</comment>
<keyword evidence="4" id="KW-1185">Reference proteome</keyword>
<accession>A0A420XIU6</accession>
<keyword evidence="2" id="KW-0812">Transmembrane</keyword>
<gene>
    <name evidence="3" type="ORF">DES31_0491</name>
</gene>
<proteinExistence type="predicted"/>
<feature type="coiled-coil region" evidence="1">
    <location>
        <begin position="24"/>
        <end position="58"/>
    </location>
</feature>
<keyword evidence="2" id="KW-1133">Transmembrane helix</keyword>
<sequence>MSRRNKKQEQKAMEGKLDQILLAVSEVNHKVDRQNVEIEALRREVVATKKLVDEMAKKNRKDALIAGGLGGGLAAIGFELLRMKFGM</sequence>
<dbReference type="EMBL" id="RBJC01000004">
    <property type="protein sequence ID" value="RKR77166.1"/>
    <property type="molecule type" value="Genomic_DNA"/>
</dbReference>
<reference evidence="3 4" key="1">
    <citation type="submission" date="2018-10" db="EMBL/GenBank/DDBJ databases">
        <title>Genomic Encyclopedia of Type Strains, Phase IV (KMG-IV): sequencing the most valuable type-strain genomes for metagenomic binning, comparative biology and taxonomic classification.</title>
        <authorList>
            <person name="Goeker M."/>
        </authorList>
    </citation>
    <scope>NUCLEOTIDE SEQUENCE [LARGE SCALE GENOMIC DNA]</scope>
    <source>
        <strain evidence="3 4">DSM 23800</strain>
    </source>
</reference>
<evidence type="ECO:0000313" key="4">
    <source>
        <dbReference type="Proteomes" id="UP000280099"/>
    </source>
</evidence>
<dbReference type="AlphaFoldDB" id="A0A420XIU6"/>
<evidence type="ECO:0008006" key="5">
    <source>
        <dbReference type="Google" id="ProtNLM"/>
    </source>
</evidence>
<evidence type="ECO:0000256" key="2">
    <source>
        <dbReference type="SAM" id="Phobius"/>
    </source>
</evidence>
<keyword evidence="2" id="KW-0472">Membrane</keyword>
<keyword evidence="1" id="KW-0175">Coiled coil</keyword>
<dbReference type="Proteomes" id="UP000280099">
    <property type="component" value="Unassembled WGS sequence"/>
</dbReference>
<name>A0A420XIU6_9PAST</name>
<dbReference type="RefSeq" id="WP_121121634.1">
    <property type="nucleotide sequence ID" value="NZ_CP016604.1"/>
</dbReference>